<evidence type="ECO:0000256" key="2">
    <source>
        <dbReference type="ARBA" id="ARBA00008520"/>
    </source>
</evidence>
<dbReference type="Pfam" id="PF13416">
    <property type="entry name" value="SBP_bac_8"/>
    <property type="match status" value="1"/>
</dbReference>
<accession>A0A7Z0WQG3</accession>
<evidence type="ECO:0000313" key="6">
    <source>
        <dbReference type="Proteomes" id="UP000185696"/>
    </source>
</evidence>
<dbReference type="PANTHER" id="PTHR43649">
    <property type="entry name" value="ARABINOSE-BINDING PROTEIN-RELATED"/>
    <property type="match status" value="1"/>
</dbReference>
<gene>
    <name evidence="5" type="ORF">BLA60_06855</name>
</gene>
<evidence type="ECO:0000256" key="4">
    <source>
        <dbReference type="ARBA" id="ARBA00022729"/>
    </source>
</evidence>
<keyword evidence="6" id="KW-1185">Reference proteome</keyword>
<dbReference type="OrthoDB" id="9780991at2"/>
<dbReference type="InterPro" id="IPR006059">
    <property type="entry name" value="SBP"/>
</dbReference>
<comment type="caution">
    <text evidence="5">The sequence shown here is derived from an EMBL/GenBank/DDBJ whole genome shotgun (WGS) entry which is preliminary data.</text>
</comment>
<reference evidence="5 6" key="1">
    <citation type="submission" date="2016-12" db="EMBL/GenBank/DDBJ databases">
        <title>The draft genome sequence of Actinophytocola xinjiangensis.</title>
        <authorList>
            <person name="Wang W."/>
            <person name="Yuan L."/>
        </authorList>
    </citation>
    <scope>NUCLEOTIDE SEQUENCE [LARGE SCALE GENOMIC DNA]</scope>
    <source>
        <strain evidence="5 6">CGMCC 4.4663</strain>
    </source>
</reference>
<name>A0A7Z0WQG3_9PSEU</name>
<dbReference type="AlphaFoldDB" id="A0A7Z0WQG3"/>
<evidence type="ECO:0000313" key="5">
    <source>
        <dbReference type="EMBL" id="OLF12963.1"/>
    </source>
</evidence>
<protein>
    <recommendedName>
        <fullName evidence="7">Carbohydrate ABC transporter substrate-binding protein (CUT1 family)</fullName>
    </recommendedName>
</protein>
<dbReference type="Gene3D" id="3.40.190.10">
    <property type="entry name" value="Periplasmic binding protein-like II"/>
    <property type="match status" value="2"/>
</dbReference>
<comment type="similarity">
    <text evidence="2">Belongs to the bacterial solute-binding protein 1 family.</text>
</comment>
<comment type="subcellular location">
    <subcellularLocation>
        <location evidence="1">Cell envelope</location>
    </subcellularLocation>
</comment>
<dbReference type="SUPFAM" id="SSF53850">
    <property type="entry name" value="Periplasmic binding protein-like II"/>
    <property type="match status" value="1"/>
</dbReference>
<evidence type="ECO:0008006" key="7">
    <source>
        <dbReference type="Google" id="ProtNLM"/>
    </source>
</evidence>
<keyword evidence="3" id="KW-0813">Transport</keyword>
<keyword evidence="4" id="KW-0732">Signal</keyword>
<dbReference type="PANTHER" id="PTHR43649:SF31">
    <property type="entry name" value="SN-GLYCEROL-3-PHOSPHATE-BINDING PERIPLASMIC PROTEIN UGPB"/>
    <property type="match status" value="1"/>
</dbReference>
<proteinExistence type="inferred from homology"/>
<evidence type="ECO:0000256" key="3">
    <source>
        <dbReference type="ARBA" id="ARBA00022448"/>
    </source>
</evidence>
<sequence length="436" mass="47452">MSPPRVEIDVVLSEYPFPDFLGPVRKRAAEFEQAHPEYEITIQGCYYEDLPAEVSRRTLAGRPPTIASYYSGASQQAIDTVRADGRPLFTSVGREVGDRTEILGEPVILNDLIEACQTFYRINDDLAAVPLTLSTMLLYSNMTMLRAAGLSTPPRTWDEVSAACEALTGGPAYPITWPDDGKLFQHWITQQGGAMLDADNGRAGRASRVDLTSPGLLALVDWWHRLNRGGYYLYTGTFEDWAGNGAAFVGERVALRVDSSFAINFMGGPERDGLEETVTLLPHNDRVSPVGNWIGGDAMWLADGLDPVARDGALAFMMYLNSPENAAQWHRASGSTPVTESAVALLAEEGWFDNHPAHRVAVEQLRRATVSAPVIPGSHGVQTAIMAAMEDVLVRAADPATRFARAQVEAQAALDAYNATCLAGVERDPTWLRVGT</sequence>
<dbReference type="EMBL" id="MSIF01000002">
    <property type="protein sequence ID" value="OLF12963.1"/>
    <property type="molecule type" value="Genomic_DNA"/>
</dbReference>
<dbReference type="GO" id="GO:0030313">
    <property type="term" value="C:cell envelope"/>
    <property type="evidence" value="ECO:0007669"/>
    <property type="project" value="UniProtKB-SubCell"/>
</dbReference>
<dbReference type="Proteomes" id="UP000185696">
    <property type="component" value="Unassembled WGS sequence"/>
</dbReference>
<evidence type="ECO:0000256" key="1">
    <source>
        <dbReference type="ARBA" id="ARBA00004196"/>
    </source>
</evidence>
<dbReference type="InterPro" id="IPR050490">
    <property type="entry name" value="Bact_solute-bd_prot1"/>
</dbReference>
<organism evidence="5 6">
    <name type="scientific">Actinophytocola xinjiangensis</name>
    <dbReference type="NCBI Taxonomy" id="485602"/>
    <lineage>
        <taxon>Bacteria</taxon>
        <taxon>Bacillati</taxon>
        <taxon>Actinomycetota</taxon>
        <taxon>Actinomycetes</taxon>
        <taxon>Pseudonocardiales</taxon>
        <taxon>Pseudonocardiaceae</taxon>
    </lineage>
</organism>